<keyword evidence="4" id="KW-1185">Reference proteome</keyword>
<evidence type="ECO:0000256" key="2">
    <source>
        <dbReference type="SAM" id="MobiDB-lite"/>
    </source>
</evidence>
<feature type="region of interest" description="Disordered" evidence="2">
    <location>
        <begin position="253"/>
        <end position="302"/>
    </location>
</feature>
<feature type="compositionally biased region" description="Polar residues" evidence="2">
    <location>
        <begin position="184"/>
        <end position="195"/>
    </location>
</feature>
<dbReference type="AlphaFoldDB" id="A0A8S2B8E6"/>
<name>A0A8S2B8E6_ARAAE</name>
<feature type="compositionally biased region" description="Polar residues" evidence="2">
    <location>
        <begin position="217"/>
        <end position="228"/>
    </location>
</feature>
<protein>
    <recommendedName>
        <fullName evidence="5">WPP domain-interacting protein 2</fullName>
    </recommendedName>
</protein>
<feature type="coiled-coil region" evidence="1">
    <location>
        <begin position="468"/>
        <end position="498"/>
    </location>
</feature>
<evidence type="ECO:0008006" key="5">
    <source>
        <dbReference type="Google" id="ProtNLM"/>
    </source>
</evidence>
<feature type="compositionally biased region" description="Basic and acidic residues" evidence="2">
    <location>
        <begin position="259"/>
        <end position="271"/>
    </location>
</feature>
<proteinExistence type="predicted"/>
<sequence>MNLEIESSVLESVEDNNGLIGEVETIGDKMVSASSTDLDKESNSPVETSPLISKGFGLRKWKRRIRRDLVKDDTSVNMENSKVLKRVLSGLVDPNAKQMHLPGPDDRQDSVGSVGSVNSVVGFAIGGDSHGNGLAFAAGVDSDNSEDWSSKSSTAASGTKGRYESTVGHSWDKHRGKYSGGKSVISSGDSSQQRKSNVDKSKKLRGERIKIEKENSHSSMESADSRSSNFVFMQGASYSLSSREQGGRRMMDYDEENSDHDAHTSNRKDNVGDEEEEGTEDYSQGDSVEESQSKNNGSSDNLDPLIVAFNSFQTLQEALQKELQKFQELGKEPITSLHDGGESSSCVHAGHERASEVSSSHRFGSEKMGETGLTSLDSEILNLVNNVEHLEIKLEEAKSILKVKETQIRELESTISVSKTHNGGTEIGIEEIFQQKMEAEIEYIIFSRSVGNLKKRIKLIEEEKTLGLSKLEKAETKAENLKNQAQDLQNHCVEITEIQEVECLKKRVSKTTRCLLLQLGLLFMLYYFLLPESENVVPT</sequence>
<dbReference type="PANTHER" id="PTHR34562:SF15">
    <property type="entry name" value="WPP DOMAIN-INTERACTING PROTEIN 2"/>
    <property type="match status" value="1"/>
</dbReference>
<organism evidence="3 4">
    <name type="scientific">Arabidopsis arenosa</name>
    <name type="common">Sand rock-cress</name>
    <name type="synonym">Cardaminopsis arenosa</name>
    <dbReference type="NCBI Taxonomy" id="38785"/>
    <lineage>
        <taxon>Eukaryota</taxon>
        <taxon>Viridiplantae</taxon>
        <taxon>Streptophyta</taxon>
        <taxon>Embryophyta</taxon>
        <taxon>Tracheophyta</taxon>
        <taxon>Spermatophyta</taxon>
        <taxon>Magnoliopsida</taxon>
        <taxon>eudicotyledons</taxon>
        <taxon>Gunneridae</taxon>
        <taxon>Pentapetalae</taxon>
        <taxon>rosids</taxon>
        <taxon>malvids</taxon>
        <taxon>Brassicales</taxon>
        <taxon>Brassicaceae</taxon>
        <taxon>Camelineae</taxon>
        <taxon>Arabidopsis</taxon>
    </lineage>
</organism>
<dbReference type="InterPro" id="IPR044696">
    <property type="entry name" value="WIP1/2/3"/>
</dbReference>
<reference evidence="3" key="1">
    <citation type="submission" date="2021-01" db="EMBL/GenBank/DDBJ databases">
        <authorList>
            <person name="Bezrukov I."/>
        </authorList>
    </citation>
    <scope>NUCLEOTIDE SEQUENCE</scope>
</reference>
<feature type="region of interest" description="Disordered" evidence="2">
    <location>
        <begin position="31"/>
        <end position="50"/>
    </location>
</feature>
<accession>A0A8S2B8E6</accession>
<gene>
    <name evidence="3" type="ORF">AARE701A_LOCUS21632</name>
</gene>
<feature type="region of interest" description="Disordered" evidence="2">
    <location>
        <begin position="141"/>
        <end position="228"/>
    </location>
</feature>
<feature type="compositionally biased region" description="Low complexity" evidence="2">
    <location>
        <begin position="150"/>
        <end position="160"/>
    </location>
</feature>
<feature type="coiled-coil region" evidence="1">
    <location>
        <begin position="373"/>
        <end position="414"/>
    </location>
</feature>
<feature type="compositionally biased region" description="Basic and acidic residues" evidence="2">
    <location>
        <begin position="196"/>
        <end position="216"/>
    </location>
</feature>
<dbReference type="Proteomes" id="UP000682877">
    <property type="component" value="Chromosome 8"/>
</dbReference>
<evidence type="ECO:0000256" key="1">
    <source>
        <dbReference type="SAM" id="Coils"/>
    </source>
</evidence>
<feature type="region of interest" description="Disordered" evidence="2">
    <location>
        <begin position="334"/>
        <end position="366"/>
    </location>
</feature>
<evidence type="ECO:0000313" key="3">
    <source>
        <dbReference type="EMBL" id="CAE6243320.1"/>
    </source>
</evidence>
<dbReference type="EMBL" id="LR999458">
    <property type="protein sequence ID" value="CAE6243320.1"/>
    <property type="molecule type" value="Genomic_DNA"/>
</dbReference>
<keyword evidence="1" id="KW-0175">Coiled coil</keyword>
<dbReference type="PANTHER" id="PTHR34562">
    <property type="entry name" value="WPP DOMAIN-INTERACTING PROTEIN 2"/>
    <property type="match status" value="1"/>
</dbReference>
<evidence type="ECO:0000313" key="4">
    <source>
        <dbReference type="Proteomes" id="UP000682877"/>
    </source>
</evidence>